<dbReference type="GeneID" id="105141195"/>
<dbReference type="Proteomes" id="UP000694918">
    <property type="component" value="Unplaced"/>
</dbReference>
<name>A0AAJ6VDY9_POPEU</name>
<proteinExistence type="predicted"/>
<dbReference type="RefSeq" id="XP_011046653.1">
    <property type="nucleotide sequence ID" value="XM_011048351.1"/>
</dbReference>
<dbReference type="InterPro" id="IPR023631">
    <property type="entry name" value="Amidase_dom"/>
</dbReference>
<sequence>MCDLQLAFKQNQLTSRKLVEFYIGEINRLNPILKGVMETNPDALFQADKADYERRIKAPGSLVGLHGIPILLKDNIATKDKLNTTAGSFALLGSVVPRDAGIVVKLRKAGAIILGKASLNEWAGFMSVKAPNGFSARGGQGENPYLLSADPCGSSSGSAISVAANLVTASLGTENDGSILCPSNANSVVGIKPTVGLTSRAGVIPISLRQDTVGPICRTVSDAVYVLDAIVGFDYHDHATQEAAKYIPHGGYKQFLKRHALKGKRLGIVRNPFLSSASESESQAFEHHLQTISQRGAVLVDCLEIANMDTISTGTAEGTALLAEFKISLNAYLKELVASPVRTLADIIAFNQKFADVENIKEFGQDLFLAAQATNGIGNREKAALSNLAKLTRDGFQKLMCDYNLDALVTPGAGIARVLAIGGFPGINVPAGYDDSGVPFGINFGGLKGSEPKLIEIAYGFEQASEIRKPPTFKALNFTRMLLSSLTDV</sequence>
<dbReference type="KEGG" id="peu:105141195"/>
<organism evidence="2 3">
    <name type="scientific">Populus euphratica</name>
    <name type="common">Euphrates poplar</name>
    <dbReference type="NCBI Taxonomy" id="75702"/>
    <lineage>
        <taxon>Eukaryota</taxon>
        <taxon>Viridiplantae</taxon>
        <taxon>Streptophyta</taxon>
        <taxon>Embryophyta</taxon>
        <taxon>Tracheophyta</taxon>
        <taxon>Spermatophyta</taxon>
        <taxon>Magnoliopsida</taxon>
        <taxon>eudicotyledons</taxon>
        <taxon>Gunneridae</taxon>
        <taxon>Pentapetalae</taxon>
        <taxon>rosids</taxon>
        <taxon>fabids</taxon>
        <taxon>Malpighiales</taxon>
        <taxon>Salicaceae</taxon>
        <taxon>Saliceae</taxon>
        <taxon>Populus</taxon>
    </lineage>
</organism>
<gene>
    <name evidence="3" type="primary">LOC105141195</name>
</gene>
<dbReference type="PANTHER" id="PTHR42678">
    <property type="entry name" value="AMIDASE"/>
    <property type="match status" value="1"/>
</dbReference>
<dbReference type="Gene3D" id="3.90.1300.10">
    <property type="entry name" value="Amidase signature (AS) domain"/>
    <property type="match status" value="1"/>
</dbReference>
<evidence type="ECO:0000313" key="2">
    <source>
        <dbReference type="Proteomes" id="UP000694918"/>
    </source>
</evidence>
<dbReference type="PANTHER" id="PTHR42678:SF34">
    <property type="entry name" value="OS04G0183300 PROTEIN"/>
    <property type="match status" value="1"/>
</dbReference>
<reference evidence="3" key="1">
    <citation type="submission" date="2025-08" db="UniProtKB">
        <authorList>
            <consortium name="RefSeq"/>
        </authorList>
    </citation>
    <scope>IDENTIFICATION</scope>
</reference>
<dbReference type="InterPro" id="IPR036928">
    <property type="entry name" value="AS_sf"/>
</dbReference>
<keyword evidence="2" id="KW-1185">Reference proteome</keyword>
<protein>
    <submittedName>
        <fullName evidence="3">Amidase C869.01</fullName>
    </submittedName>
</protein>
<accession>A0AAJ6VDY9</accession>
<evidence type="ECO:0000259" key="1">
    <source>
        <dbReference type="Pfam" id="PF01425"/>
    </source>
</evidence>
<feature type="domain" description="Amidase" evidence="1">
    <location>
        <begin position="18"/>
        <end position="414"/>
    </location>
</feature>
<dbReference type="SUPFAM" id="SSF75304">
    <property type="entry name" value="Amidase signature (AS) enzymes"/>
    <property type="match status" value="1"/>
</dbReference>
<dbReference type="AlphaFoldDB" id="A0AAJ6VDY9"/>
<evidence type="ECO:0000313" key="3">
    <source>
        <dbReference type="RefSeq" id="XP_011046653.1"/>
    </source>
</evidence>
<dbReference type="Pfam" id="PF01425">
    <property type="entry name" value="Amidase"/>
    <property type="match status" value="1"/>
</dbReference>